<accession>A0A8J3FXU5</accession>
<sequence>MTSWDQWPCLPWMISVSLRENVDPRRVGQSIADAVGGAARPMVARVARVPVTVEEQAKVWRFAWRTGQVPPEQSAVYLMACHVQPDTEGEVPGTEELGLMVHHPGTDYLPVASQLVVDVEVDAPRLERGRFRHRPRVLRLTRPPV</sequence>
<evidence type="ECO:0000313" key="1">
    <source>
        <dbReference type="EMBL" id="GGM82803.1"/>
    </source>
</evidence>
<name>A0A8J3FXU5_9PSEU</name>
<dbReference type="Proteomes" id="UP000637578">
    <property type="component" value="Unassembled WGS sequence"/>
</dbReference>
<dbReference type="AlphaFoldDB" id="A0A8J3FXU5"/>
<dbReference type="EMBL" id="BMMK01000057">
    <property type="protein sequence ID" value="GGM82803.1"/>
    <property type="molecule type" value="Genomic_DNA"/>
</dbReference>
<comment type="caution">
    <text evidence="1">The sequence shown here is derived from an EMBL/GenBank/DDBJ whole genome shotgun (WGS) entry which is preliminary data.</text>
</comment>
<evidence type="ECO:0000313" key="2">
    <source>
        <dbReference type="Proteomes" id="UP000637578"/>
    </source>
</evidence>
<organism evidence="1 2">
    <name type="scientific">Longimycelium tulufanense</name>
    <dbReference type="NCBI Taxonomy" id="907463"/>
    <lineage>
        <taxon>Bacteria</taxon>
        <taxon>Bacillati</taxon>
        <taxon>Actinomycetota</taxon>
        <taxon>Actinomycetes</taxon>
        <taxon>Pseudonocardiales</taxon>
        <taxon>Pseudonocardiaceae</taxon>
        <taxon>Longimycelium</taxon>
    </lineage>
</organism>
<protein>
    <submittedName>
        <fullName evidence="1">Uncharacterized protein</fullName>
    </submittedName>
</protein>
<reference evidence="1" key="1">
    <citation type="journal article" date="2014" name="Int. J. Syst. Evol. Microbiol.">
        <title>Complete genome sequence of Corynebacterium casei LMG S-19264T (=DSM 44701T), isolated from a smear-ripened cheese.</title>
        <authorList>
            <consortium name="US DOE Joint Genome Institute (JGI-PGF)"/>
            <person name="Walter F."/>
            <person name="Albersmeier A."/>
            <person name="Kalinowski J."/>
            <person name="Ruckert C."/>
        </authorList>
    </citation>
    <scope>NUCLEOTIDE SEQUENCE</scope>
    <source>
        <strain evidence="1">CGMCC 4.5737</strain>
    </source>
</reference>
<keyword evidence="2" id="KW-1185">Reference proteome</keyword>
<proteinExistence type="predicted"/>
<gene>
    <name evidence="1" type="ORF">GCM10012275_61620</name>
</gene>
<reference evidence="1" key="2">
    <citation type="submission" date="2020-09" db="EMBL/GenBank/DDBJ databases">
        <authorList>
            <person name="Sun Q."/>
            <person name="Zhou Y."/>
        </authorList>
    </citation>
    <scope>NUCLEOTIDE SEQUENCE</scope>
    <source>
        <strain evidence="1">CGMCC 4.5737</strain>
    </source>
</reference>